<dbReference type="EMBL" id="LLZU01000001">
    <property type="protein sequence ID" value="KRV51398.1"/>
    <property type="molecule type" value="Genomic_DNA"/>
</dbReference>
<dbReference type="OrthoDB" id="4338055at2"/>
<dbReference type="Proteomes" id="UP000050867">
    <property type="component" value="Unassembled WGS sequence"/>
</dbReference>
<name>A0A0T6LZI2_WENVI</name>
<dbReference type="RefSeq" id="WP_018384425.1">
    <property type="nucleotide sequence ID" value="NZ_LLZU01000001.1"/>
</dbReference>
<evidence type="ECO:0000313" key="2">
    <source>
        <dbReference type="Proteomes" id="UP000050867"/>
    </source>
</evidence>
<proteinExistence type="predicted"/>
<dbReference type="Pfam" id="PF19680">
    <property type="entry name" value="DUF6182"/>
    <property type="match status" value="1"/>
</dbReference>
<gene>
    <name evidence="1" type="ORF">AQ490_01170</name>
</gene>
<keyword evidence="2" id="KW-1185">Reference proteome</keyword>
<dbReference type="AlphaFoldDB" id="A0A0T6LZI2"/>
<sequence length="249" mass="26911">MTLTPELLLTVAADRLRATRPELAGQLDLSTPEALCSAREAVTASAADGSDGAVVVTVISVFSLPRWVVETCRFALSLPADRARPWRRSFTRTLHLAGRPDNVKERFRLDHVADDGSMAWVGPSAEGDTTPLRRLLRTFSGTRELTAWAPVTVEVPSPAPAGPPPGRGPVHRDLYISTVRVTVSDVLVQVNHLLAEAALDGLVRPGDRLTIRSVPRLAGLTVPFAALRVDTDPHRPRQLRAYAGLTAET</sequence>
<dbReference type="STRING" id="76728.AQ490_01170"/>
<dbReference type="InterPro" id="IPR045754">
    <property type="entry name" value="DUF6182"/>
</dbReference>
<accession>A0A0T6LZI2</accession>
<evidence type="ECO:0000313" key="1">
    <source>
        <dbReference type="EMBL" id="KRV51398.1"/>
    </source>
</evidence>
<protein>
    <submittedName>
        <fullName evidence="1">Uncharacterized protein</fullName>
    </submittedName>
</protein>
<organism evidence="1 2">
    <name type="scientific">Wenjunlia vitaminophila</name>
    <name type="common">Streptomyces vitaminophilus</name>
    <dbReference type="NCBI Taxonomy" id="76728"/>
    <lineage>
        <taxon>Bacteria</taxon>
        <taxon>Bacillati</taxon>
        <taxon>Actinomycetota</taxon>
        <taxon>Actinomycetes</taxon>
        <taxon>Kitasatosporales</taxon>
        <taxon>Streptomycetaceae</taxon>
        <taxon>Wenjunlia</taxon>
    </lineage>
</organism>
<reference evidence="1 2" key="1">
    <citation type="submission" date="2015-10" db="EMBL/GenBank/DDBJ databases">
        <title>Draft genome sequence of pyrrolomycin-producing Streptomyces vitaminophilus.</title>
        <authorList>
            <person name="Graham D.E."/>
            <person name="Mahan K.M."/>
            <person name="Klingeman D.M."/>
            <person name="Hettich R.L."/>
            <person name="Parry R.J."/>
        </authorList>
    </citation>
    <scope>NUCLEOTIDE SEQUENCE [LARGE SCALE GENOMIC DNA]</scope>
    <source>
        <strain evidence="1 2">ATCC 31673</strain>
    </source>
</reference>
<dbReference type="eggNOG" id="ENOG50337R2">
    <property type="taxonomic scope" value="Bacteria"/>
</dbReference>
<comment type="caution">
    <text evidence="1">The sequence shown here is derived from an EMBL/GenBank/DDBJ whole genome shotgun (WGS) entry which is preliminary data.</text>
</comment>